<comment type="caution">
    <text evidence="3">The sequence shown here is derived from an EMBL/GenBank/DDBJ whole genome shotgun (WGS) entry which is preliminary data.</text>
</comment>
<keyword evidence="2 3" id="KW-0418">Kinase</keyword>
<evidence type="ECO:0000313" key="4">
    <source>
        <dbReference type="Proteomes" id="UP000605253"/>
    </source>
</evidence>
<dbReference type="Gene3D" id="3.90.1200.10">
    <property type="match status" value="1"/>
</dbReference>
<keyword evidence="2" id="KW-0808">Transferase</keyword>
<organism evidence="3 4">
    <name type="scientific">Marinicella pacifica</name>
    <dbReference type="NCBI Taxonomy" id="1171543"/>
    <lineage>
        <taxon>Bacteria</taxon>
        <taxon>Pseudomonadati</taxon>
        <taxon>Pseudomonadota</taxon>
        <taxon>Gammaproteobacteria</taxon>
        <taxon>Lysobacterales</taxon>
        <taxon>Marinicellaceae</taxon>
        <taxon>Marinicella</taxon>
    </lineage>
</organism>
<dbReference type="Pfam" id="PF03881">
    <property type="entry name" value="Fructosamin_kin"/>
    <property type="match status" value="1"/>
</dbReference>
<gene>
    <name evidence="3" type="ORF">GCM10011365_04640</name>
</gene>
<dbReference type="GO" id="GO:0016301">
    <property type="term" value="F:kinase activity"/>
    <property type="evidence" value="ECO:0007669"/>
    <property type="project" value="UniProtKB-UniRule"/>
</dbReference>
<dbReference type="AlphaFoldDB" id="A0A917CEQ4"/>
<protein>
    <submittedName>
        <fullName evidence="3">Fructosamine kinase family protein</fullName>
    </submittedName>
</protein>
<keyword evidence="4" id="KW-1185">Reference proteome</keyword>
<evidence type="ECO:0000256" key="2">
    <source>
        <dbReference type="PIRNR" id="PIRNR006221"/>
    </source>
</evidence>
<dbReference type="SUPFAM" id="SSF56112">
    <property type="entry name" value="Protein kinase-like (PK-like)"/>
    <property type="match status" value="1"/>
</dbReference>
<reference evidence="3" key="1">
    <citation type="journal article" date="2014" name="Int. J. Syst. Evol. Microbiol.">
        <title>Complete genome sequence of Corynebacterium casei LMG S-19264T (=DSM 44701T), isolated from a smear-ripened cheese.</title>
        <authorList>
            <consortium name="US DOE Joint Genome Institute (JGI-PGF)"/>
            <person name="Walter F."/>
            <person name="Albersmeier A."/>
            <person name="Kalinowski J."/>
            <person name="Ruckert C."/>
        </authorList>
    </citation>
    <scope>NUCLEOTIDE SEQUENCE</scope>
    <source>
        <strain evidence="3">CGMCC 1.12181</strain>
    </source>
</reference>
<dbReference type="InterPro" id="IPR016477">
    <property type="entry name" value="Fructo-/Ketosamine-3-kinase"/>
</dbReference>
<sequence>MPVMAFIKNNPSQDPHALHIEADGLRALSKVIKQHNLAICVPDIKAVNSQQLILERIPNQSASKQQWQQLGDQLARFHQIPQKHFGYPLDNYIGLNPQKNGLSDNWGDFFYNQRLMFQCQRIQDTSVSEEIRQQLKKLQQPLINWLNQQAVQPVLLHGDLWSGNVLFSDNKVWLIDPAVYWGDSEADIAMTELFGGFPQVFYQTYQRQQPMSTDYDLKKICYNLYHYLNHYNLFGPGYLAACRSHLNRLTTALT</sequence>
<comment type="similarity">
    <text evidence="1 2">Belongs to the fructosamine kinase family.</text>
</comment>
<dbReference type="Proteomes" id="UP000605253">
    <property type="component" value="Unassembled WGS sequence"/>
</dbReference>
<evidence type="ECO:0000313" key="3">
    <source>
        <dbReference type="EMBL" id="GGF86677.1"/>
    </source>
</evidence>
<name>A0A917CEQ4_9GAMM</name>
<dbReference type="PIRSF" id="PIRSF006221">
    <property type="entry name" value="Ketosamine-3-kinase"/>
    <property type="match status" value="1"/>
</dbReference>
<accession>A0A917CEQ4</accession>
<dbReference type="InterPro" id="IPR011009">
    <property type="entry name" value="Kinase-like_dom_sf"/>
</dbReference>
<dbReference type="PANTHER" id="PTHR12149">
    <property type="entry name" value="FRUCTOSAMINE 3 KINASE-RELATED PROTEIN"/>
    <property type="match status" value="1"/>
</dbReference>
<evidence type="ECO:0000256" key="1">
    <source>
        <dbReference type="ARBA" id="ARBA00009460"/>
    </source>
</evidence>
<proteinExistence type="inferred from homology"/>
<reference evidence="3" key="2">
    <citation type="submission" date="2020-09" db="EMBL/GenBank/DDBJ databases">
        <authorList>
            <person name="Sun Q."/>
            <person name="Zhou Y."/>
        </authorList>
    </citation>
    <scope>NUCLEOTIDE SEQUENCE</scope>
    <source>
        <strain evidence="3">CGMCC 1.12181</strain>
    </source>
</reference>
<dbReference type="EMBL" id="BMEO01000002">
    <property type="protein sequence ID" value="GGF86677.1"/>
    <property type="molecule type" value="Genomic_DNA"/>
</dbReference>
<dbReference type="PANTHER" id="PTHR12149:SF8">
    <property type="entry name" value="PROTEIN-RIBULOSAMINE 3-KINASE"/>
    <property type="match status" value="1"/>
</dbReference>